<reference evidence="1 2" key="1">
    <citation type="journal article" date="2015" name="Genome Biol. Evol.">
        <title>Phylogenomic analyses indicate that early fungi evolved digesting cell walls of algal ancestors of land plants.</title>
        <authorList>
            <person name="Chang Y."/>
            <person name="Wang S."/>
            <person name="Sekimoto S."/>
            <person name="Aerts A.L."/>
            <person name="Choi C."/>
            <person name="Clum A."/>
            <person name="LaButti K.M."/>
            <person name="Lindquist E.A."/>
            <person name="Yee Ngan C."/>
            <person name="Ohm R.A."/>
            <person name="Salamov A.A."/>
            <person name="Grigoriev I.V."/>
            <person name="Spatafora J.W."/>
            <person name="Berbee M.L."/>
        </authorList>
    </citation>
    <scope>NUCLEOTIDE SEQUENCE [LARGE SCALE GENOMIC DNA]</scope>
    <source>
        <strain evidence="1 2">JEL478</strain>
    </source>
</reference>
<proteinExistence type="predicted"/>
<sequence>MASILHRWAVANIKKSYVNVLVTVVPSVLTFCVSNRNRPEVLALLVPVTVVTAFAGFKLYDKATFDQDLRWRGDKGRIETFEERFGRKLSIEDMQTVPSGVGSFSLTDALNTLSLSTTLFAASSHTSTATRARTPWDDTGCGICRTRIAHSPEVLALLVPVTVMTAFAGFKLYDKATFDQDLRWRGDKGRIETFEERFGRKLTIEDMQTVPVWKARGTQ</sequence>
<evidence type="ECO:0000313" key="2">
    <source>
        <dbReference type="Proteomes" id="UP000070544"/>
    </source>
</evidence>
<dbReference type="AlphaFoldDB" id="A0A139B030"/>
<accession>A0A139B030</accession>
<dbReference type="Proteomes" id="UP000070544">
    <property type="component" value="Unassembled WGS sequence"/>
</dbReference>
<name>A0A139B030_GONPJ</name>
<protein>
    <submittedName>
        <fullName evidence="1">Uncharacterized protein</fullName>
    </submittedName>
</protein>
<organism evidence="1 2">
    <name type="scientific">Gonapodya prolifera (strain JEL478)</name>
    <name type="common">Monoblepharis prolifera</name>
    <dbReference type="NCBI Taxonomy" id="1344416"/>
    <lineage>
        <taxon>Eukaryota</taxon>
        <taxon>Fungi</taxon>
        <taxon>Fungi incertae sedis</taxon>
        <taxon>Chytridiomycota</taxon>
        <taxon>Chytridiomycota incertae sedis</taxon>
        <taxon>Monoblepharidomycetes</taxon>
        <taxon>Monoblepharidales</taxon>
        <taxon>Gonapodyaceae</taxon>
        <taxon>Gonapodya</taxon>
    </lineage>
</organism>
<keyword evidence="2" id="KW-1185">Reference proteome</keyword>
<evidence type="ECO:0000313" key="1">
    <source>
        <dbReference type="EMBL" id="KXS22352.1"/>
    </source>
</evidence>
<gene>
    <name evidence="1" type="ORF">M427DRAFT_26928</name>
</gene>
<dbReference type="OrthoDB" id="10552446at2759"/>
<dbReference type="EMBL" id="KQ965731">
    <property type="protein sequence ID" value="KXS22352.1"/>
    <property type="molecule type" value="Genomic_DNA"/>
</dbReference>